<dbReference type="Proteomes" id="UP000236182">
    <property type="component" value="Unassembled WGS sequence"/>
</dbReference>
<gene>
    <name evidence="1" type="ORF">C1638_021590</name>
</gene>
<dbReference type="AlphaFoldDB" id="A0A316WFP7"/>
<name>A0A316WFP7_9FLAO</name>
<evidence type="ECO:0000313" key="1">
    <source>
        <dbReference type="EMBL" id="PWN59203.1"/>
    </source>
</evidence>
<evidence type="ECO:0000313" key="2">
    <source>
        <dbReference type="Proteomes" id="UP000236182"/>
    </source>
</evidence>
<sequence>MLMLRELRKKTIEKKDNKSLEDFLGKKSRKFYLEKFYHKNFLFKYLYFLRLKGADLNQFFDTQISQNKECKES</sequence>
<organism evidence="1 2">
    <name type="scientific">Chryseobacterium oncorhynchi</name>
    <dbReference type="NCBI Taxonomy" id="741074"/>
    <lineage>
        <taxon>Bacteria</taxon>
        <taxon>Pseudomonadati</taxon>
        <taxon>Bacteroidota</taxon>
        <taxon>Flavobacteriia</taxon>
        <taxon>Flavobacteriales</taxon>
        <taxon>Weeksellaceae</taxon>
        <taxon>Chryseobacterium group</taxon>
        <taxon>Chryseobacterium</taxon>
    </lineage>
</organism>
<protein>
    <submittedName>
        <fullName evidence="1">Uncharacterized protein</fullName>
    </submittedName>
</protein>
<comment type="caution">
    <text evidence="1">The sequence shown here is derived from an EMBL/GenBank/DDBJ whole genome shotgun (WGS) entry which is preliminary data.</text>
</comment>
<proteinExistence type="predicted"/>
<reference evidence="1" key="1">
    <citation type="submission" date="2018-04" db="EMBL/GenBank/DDBJ databases">
        <title>Draft Genome Sequences of Chryseobacterium lactis NCTC11390T isolated from milk, Chryseobacterium oncorhynchi 701B-08T from rainbow trout, and Chryseobacterium viscerum 687B-08T from diseased fish.</title>
        <authorList>
            <person name="Jeong J.-J."/>
            <person name="Lee Y.J."/>
            <person name="Pathiraja D."/>
            <person name="Park B."/>
            <person name="Choi I.-G."/>
            <person name="Kim K.D."/>
        </authorList>
    </citation>
    <scope>NUCLEOTIDE SEQUENCE [LARGE SCALE GENOMIC DNA]</scope>
    <source>
        <strain evidence="1">701B-08</strain>
    </source>
</reference>
<dbReference type="EMBL" id="PPEI02000012">
    <property type="protein sequence ID" value="PWN59203.1"/>
    <property type="molecule type" value="Genomic_DNA"/>
</dbReference>
<keyword evidence="2" id="KW-1185">Reference proteome</keyword>
<accession>A0A316WFP7</accession>